<evidence type="ECO:0000313" key="2">
    <source>
        <dbReference type="Proteomes" id="UP000219467"/>
    </source>
</evidence>
<proteinExistence type="predicted"/>
<evidence type="ECO:0000313" key="1">
    <source>
        <dbReference type="EMBL" id="SNX75290.1"/>
    </source>
</evidence>
<dbReference type="EMBL" id="OAOQ01000046">
    <property type="protein sequence ID" value="SNX75290.1"/>
    <property type="molecule type" value="Genomic_DNA"/>
</dbReference>
<sequence>MGTGVDQRLGPVGAAAQDLGARVADRVRGLASRIADQVAIGIVGQNLIGDQVADGA</sequence>
<name>A0A285D649_9RHOB</name>
<gene>
    <name evidence="1" type="ORF">SAMN05878503_1462</name>
</gene>
<accession>A0A285D649</accession>
<dbReference type="RefSeq" id="WP_176504633.1">
    <property type="nucleotide sequence ID" value="NZ_OAOQ01000046.1"/>
</dbReference>
<organism evidence="1 2">
    <name type="scientific">Cereibacter ovatus</name>
    <dbReference type="NCBI Taxonomy" id="439529"/>
    <lineage>
        <taxon>Bacteria</taxon>
        <taxon>Pseudomonadati</taxon>
        <taxon>Pseudomonadota</taxon>
        <taxon>Alphaproteobacteria</taxon>
        <taxon>Rhodobacterales</taxon>
        <taxon>Paracoccaceae</taxon>
        <taxon>Cereibacter</taxon>
    </lineage>
</organism>
<protein>
    <submittedName>
        <fullName evidence="1">Uncharacterized protein</fullName>
    </submittedName>
</protein>
<dbReference type="Proteomes" id="UP000219467">
    <property type="component" value="Unassembled WGS sequence"/>
</dbReference>
<dbReference type="AlphaFoldDB" id="A0A285D649"/>
<keyword evidence="2" id="KW-1185">Reference proteome</keyword>
<reference evidence="2" key="1">
    <citation type="submission" date="2017-08" db="EMBL/GenBank/DDBJ databases">
        <authorList>
            <person name="Varghese N."/>
            <person name="Submissions S."/>
        </authorList>
    </citation>
    <scope>NUCLEOTIDE SEQUENCE [LARGE SCALE GENOMIC DNA]</scope>
    <source>
        <strain evidence="2">JA234</strain>
    </source>
</reference>